<gene>
    <name evidence="2" type="ORF">AVEN_63531_1</name>
</gene>
<keyword evidence="3" id="KW-1185">Reference proteome</keyword>
<sequence length="112" mass="12931">MEFSRIFKRIPFPNRDIEKRIVFSGIIYLPPRSTNLSPSRQNSRQGQGSQNGRCPSLHIYPCKTPSSTIRLASQKSDITSLQQNAFNDRQLSIQERYVMRIFAVEETELVNV</sequence>
<accession>A0A4Y2QG43</accession>
<feature type="region of interest" description="Disordered" evidence="1">
    <location>
        <begin position="30"/>
        <end position="57"/>
    </location>
</feature>
<feature type="compositionally biased region" description="Low complexity" evidence="1">
    <location>
        <begin position="39"/>
        <end position="53"/>
    </location>
</feature>
<evidence type="ECO:0000313" key="2">
    <source>
        <dbReference type="EMBL" id="GBN62180.1"/>
    </source>
</evidence>
<dbReference type="AlphaFoldDB" id="A0A4Y2QG43"/>
<reference evidence="2 3" key="1">
    <citation type="journal article" date="2019" name="Sci. Rep.">
        <title>Orb-weaving spider Araneus ventricosus genome elucidates the spidroin gene catalogue.</title>
        <authorList>
            <person name="Kono N."/>
            <person name="Nakamura H."/>
            <person name="Ohtoshi R."/>
            <person name="Moran D.A.P."/>
            <person name="Shinohara A."/>
            <person name="Yoshida Y."/>
            <person name="Fujiwara M."/>
            <person name="Mori M."/>
            <person name="Tomita M."/>
            <person name="Arakawa K."/>
        </authorList>
    </citation>
    <scope>NUCLEOTIDE SEQUENCE [LARGE SCALE GENOMIC DNA]</scope>
</reference>
<organism evidence="2 3">
    <name type="scientific">Araneus ventricosus</name>
    <name type="common">Orbweaver spider</name>
    <name type="synonym">Epeira ventricosa</name>
    <dbReference type="NCBI Taxonomy" id="182803"/>
    <lineage>
        <taxon>Eukaryota</taxon>
        <taxon>Metazoa</taxon>
        <taxon>Ecdysozoa</taxon>
        <taxon>Arthropoda</taxon>
        <taxon>Chelicerata</taxon>
        <taxon>Arachnida</taxon>
        <taxon>Araneae</taxon>
        <taxon>Araneomorphae</taxon>
        <taxon>Entelegynae</taxon>
        <taxon>Araneoidea</taxon>
        <taxon>Araneidae</taxon>
        <taxon>Araneus</taxon>
    </lineage>
</organism>
<protein>
    <submittedName>
        <fullName evidence="2">Uncharacterized protein</fullName>
    </submittedName>
</protein>
<comment type="caution">
    <text evidence="2">The sequence shown here is derived from an EMBL/GenBank/DDBJ whole genome shotgun (WGS) entry which is preliminary data.</text>
</comment>
<dbReference type="EMBL" id="BGPR01013781">
    <property type="protein sequence ID" value="GBN62180.1"/>
    <property type="molecule type" value="Genomic_DNA"/>
</dbReference>
<evidence type="ECO:0000256" key="1">
    <source>
        <dbReference type="SAM" id="MobiDB-lite"/>
    </source>
</evidence>
<evidence type="ECO:0000313" key="3">
    <source>
        <dbReference type="Proteomes" id="UP000499080"/>
    </source>
</evidence>
<proteinExistence type="predicted"/>
<name>A0A4Y2QG43_ARAVE</name>
<dbReference type="Proteomes" id="UP000499080">
    <property type="component" value="Unassembled WGS sequence"/>
</dbReference>